<dbReference type="AlphaFoldDB" id="A0A087DMI6"/>
<dbReference type="InterPro" id="IPR010427">
    <property type="entry name" value="DUF1023"/>
</dbReference>
<evidence type="ECO:0000259" key="1">
    <source>
        <dbReference type="Pfam" id="PF06259"/>
    </source>
</evidence>
<dbReference type="Gene3D" id="3.40.50.1820">
    <property type="entry name" value="alpha/beta hydrolase"/>
    <property type="match status" value="1"/>
</dbReference>
<dbReference type="EMBL" id="JGZQ01000008">
    <property type="protein sequence ID" value="KFI96736.1"/>
    <property type="molecule type" value="Genomic_DNA"/>
</dbReference>
<comment type="caution">
    <text evidence="2">The sequence shown here is derived from an EMBL/GenBank/DDBJ whole genome shotgun (WGS) entry which is preliminary data.</text>
</comment>
<accession>A0A087DMI6</accession>
<organism evidence="2 3">
    <name type="scientific">Bifidobacterium adolescentis JCM 15918</name>
    <dbReference type="NCBI Taxonomy" id="1437612"/>
    <lineage>
        <taxon>Bacteria</taxon>
        <taxon>Bacillati</taxon>
        <taxon>Actinomycetota</taxon>
        <taxon>Actinomycetes</taxon>
        <taxon>Bifidobacteriales</taxon>
        <taxon>Bifidobacteriaceae</taxon>
        <taxon>Bifidobacterium</taxon>
    </lineage>
</organism>
<dbReference type="InterPro" id="IPR029058">
    <property type="entry name" value="AB_hydrolase_fold"/>
</dbReference>
<evidence type="ECO:0000313" key="2">
    <source>
        <dbReference type="EMBL" id="KFI96736.1"/>
    </source>
</evidence>
<feature type="domain" description="DUF1023" evidence="1">
    <location>
        <begin position="336"/>
        <end position="408"/>
    </location>
</feature>
<sequence length="519" mass="57754">MNQRVTARIVGGKRFTTAEYREYFNASRILRDQANRLGTSRRSFIAAGYELKIHPRATPLLSALTGASPRCTAQDHIELPYRQLLGRCEAHAEALQSMASQLNELSSLIAQTQSLYAQAEEASRKGLNIMLRGLFMSSRESAILALTASALMGVRRSYAKEGKFNKFYLVESTAWMQESFVSVLGEHASRLNIQERPSKDTSILEYITKTLFMVTKPGAAIAEGLSGKGSVNRGLKKIDRLLIPYFDKDHGDNLSVTRVYPKTKVVRGGTSTKDAIADQRRLSEGPLNGERESGLEYGTIACCKYRKANGTYAWRIIIPGTDGNHDSPMDWYTNFELMSADERQRGTAESLRFLDETMKQAGIQPDDPVEIVGHSQGGIIAAAAATDFQDKYDIQHIATLGSPIANFEIPEKTRVTAIEMDDEGIAALDGEANPHTENWLTIRCSVHEEDAPKRAFPGAEVSDSSGEKNSTHYPKYHEAGYRYAYDTGNKSVLDHDRHFQEVVEGELEEVQYYEGRISK</sequence>
<dbReference type="SUPFAM" id="SSF53474">
    <property type="entry name" value="alpha/beta-Hydrolases"/>
    <property type="match status" value="1"/>
</dbReference>
<reference evidence="2 3" key="1">
    <citation type="submission" date="2014-03" db="EMBL/GenBank/DDBJ databases">
        <title>Genomics of Bifidobacteria.</title>
        <authorList>
            <person name="Ventura M."/>
            <person name="Milani C."/>
            <person name="Lugli G.A."/>
        </authorList>
    </citation>
    <scope>NUCLEOTIDE SEQUENCE [LARGE SCALE GENOMIC DNA]</scope>
    <source>
        <strain evidence="3">JCM 15918</strain>
    </source>
</reference>
<gene>
    <name evidence="2" type="ORF">BSTER_0580</name>
</gene>
<evidence type="ECO:0000313" key="3">
    <source>
        <dbReference type="Proteomes" id="UP000029091"/>
    </source>
</evidence>
<dbReference type="Proteomes" id="UP000029091">
    <property type="component" value="Unassembled WGS sequence"/>
</dbReference>
<dbReference type="Pfam" id="PF06259">
    <property type="entry name" value="Abhydrolase_8"/>
    <property type="match status" value="1"/>
</dbReference>
<name>A0A087DMI6_BIFAD</name>
<protein>
    <submittedName>
        <fullName evidence="2">Esterase/lipase</fullName>
    </submittedName>
</protein>
<proteinExistence type="predicted"/>